<comment type="subcellular location">
    <subcellularLocation>
        <location evidence="6">Cell membrane</location>
        <topology evidence="6">Multi-pass membrane protein</topology>
    </subcellularLocation>
    <subcellularLocation>
        <location evidence="1">Membrane</location>
        <topology evidence="1">Multi-pass membrane protein</topology>
    </subcellularLocation>
</comment>
<evidence type="ECO:0000256" key="5">
    <source>
        <dbReference type="ARBA" id="ARBA00023136"/>
    </source>
</evidence>
<sequence>MAAKTAMSEGVAVSGEPTSAAARSTRFDPVTAGAQGYRTRRLDLLLNVLVALVVVAGARAIGTLLMIALLIVPAATARLLGHRLRLIVPLACAVAGAASWAGLEISYQASDAYGWRLASGATVVLALIALFLAAQAAPRRPWRVARRRCGAGAAR</sequence>
<evidence type="ECO:0000256" key="7">
    <source>
        <dbReference type="SAM" id="Phobius"/>
    </source>
</evidence>
<reference evidence="8 9" key="1">
    <citation type="submission" date="2019-03" db="EMBL/GenBank/DDBJ databases">
        <title>Draft genome sequences of novel Actinobacteria.</title>
        <authorList>
            <person name="Sahin N."/>
            <person name="Ay H."/>
            <person name="Saygin H."/>
        </authorList>
    </citation>
    <scope>NUCLEOTIDE SEQUENCE [LARGE SCALE GENOMIC DNA]</scope>
    <source>
        <strain evidence="8 9">6K102</strain>
    </source>
</reference>
<keyword evidence="5 7" id="KW-0472">Membrane</keyword>
<dbReference type="GO" id="GO:0043190">
    <property type="term" value="C:ATP-binding cassette (ABC) transporter complex"/>
    <property type="evidence" value="ECO:0007669"/>
    <property type="project" value="InterPro"/>
</dbReference>
<gene>
    <name evidence="8" type="ORF">E1295_10325</name>
</gene>
<dbReference type="PANTHER" id="PTHR30477">
    <property type="entry name" value="ABC-TRANSPORTER METAL-BINDING PROTEIN"/>
    <property type="match status" value="1"/>
</dbReference>
<evidence type="ECO:0000313" key="9">
    <source>
        <dbReference type="Proteomes" id="UP000295136"/>
    </source>
</evidence>
<keyword evidence="4 7" id="KW-1133">Transmembrane helix</keyword>
<proteinExistence type="inferred from homology"/>
<dbReference type="RefSeq" id="WP_132630018.1">
    <property type="nucleotide sequence ID" value="NZ_SMLD01000019.1"/>
</dbReference>
<name>A0A4R5FT10_9ACTN</name>
<accession>A0A4R5FT10</accession>
<evidence type="ECO:0000313" key="8">
    <source>
        <dbReference type="EMBL" id="TDE56553.1"/>
    </source>
</evidence>
<evidence type="ECO:0000256" key="3">
    <source>
        <dbReference type="ARBA" id="ARBA00022692"/>
    </source>
</evidence>
<dbReference type="EMBL" id="SMLD01000019">
    <property type="protein sequence ID" value="TDE56553.1"/>
    <property type="molecule type" value="Genomic_DNA"/>
</dbReference>
<keyword evidence="9" id="KW-1185">Reference proteome</keyword>
<evidence type="ECO:0000256" key="6">
    <source>
        <dbReference type="RuleBase" id="RU003943"/>
    </source>
</evidence>
<dbReference type="Pfam" id="PF00950">
    <property type="entry name" value="ABC-3"/>
    <property type="match status" value="1"/>
</dbReference>
<comment type="caution">
    <text evidence="8">The sequence shown here is derived from an EMBL/GenBank/DDBJ whole genome shotgun (WGS) entry which is preliminary data.</text>
</comment>
<dbReference type="Proteomes" id="UP000295136">
    <property type="component" value="Unassembled WGS sequence"/>
</dbReference>
<comment type="similarity">
    <text evidence="2 6">Belongs to the ABC-3 integral membrane protein family.</text>
</comment>
<evidence type="ECO:0000256" key="4">
    <source>
        <dbReference type="ARBA" id="ARBA00022989"/>
    </source>
</evidence>
<keyword evidence="3 6" id="KW-0812">Transmembrane</keyword>
<dbReference type="InterPro" id="IPR037294">
    <property type="entry name" value="ABC_BtuC-like"/>
</dbReference>
<organism evidence="8 9">
    <name type="scientific">Nonomuraea mesophila</name>
    <dbReference type="NCBI Taxonomy" id="2530382"/>
    <lineage>
        <taxon>Bacteria</taxon>
        <taxon>Bacillati</taxon>
        <taxon>Actinomycetota</taxon>
        <taxon>Actinomycetes</taxon>
        <taxon>Streptosporangiales</taxon>
        <taxon>Streptosporangiaceae</taxon>
        <taxon>Nonomuraea</taxon>
    </lineage>
</organism>
<dbReference type="GO" id="GO:0010043">
    <property type="term" value="P:response to zinc ion"/>
    <property type="evidence" value="ECO:0007669"/>
    <property type="project" value="TreeGrafter"/>
</dbReference>
<dbReference type="GO" id="GO:0055085">
    <property type="term" value="P:transmembrane transport"/>
    <property type="evidence" value="ECO:0007669"/>
    <property type="project" value="InterPro"/>
</dbReference>
<feature type="transmembrane region" description="Helical" evidence="7">
    <location>
        <begin position="84"/>
        <end position="103"/>
    </location>
</feature>
<protein>
    <submittedName>
        <fullName evidence="8">Uncharacterized protein</fullName>
    </submittedName>
</protein>
<feature type="transmembrane region" description="Helical" evidence="7">
    <location>
        <begin position="44"/>
        <end position="72"/>
    </location>
</feature>
<dbReference type="PANTHER" id="PTHR30477:SF13">
    <property type="entry name" value="IRON TRANSPORT SYSTEM MEMBRANE PROTEIN HI_0360-RELATED"/>
    <property type="match status" value="1"/>
</dbReference>
<dbReference type="AlphaFoldDB" id="A0A4R5FT10"/>
<evidence type="ECO:0000256" key="1">
    <source>
        <dbReference type="ARBA" id="ARBA00004141"/>
    </source>
</evidence>
<evidence type="ECO:0000256" key="2">
    <source>
        <dbReference type="ARBA" id="ARBA00008034"/>
    </source>
</evidence>
<dbReference type="SUPFAM" id="SSF81345">
    <property type="entry name" value="ABC transporter involved in vitamin B12 uptake, BtuC"/>
    <property type="match status" value="1"/>
</dbReference>
<keyword evidence="6" id="KW-0813">Transport</keyword>
<feature type="transmembrane region" description="Helical" evidence="7">
    <location>
        <begin position="115"/>
        <end position="137"/>
    </location>
</feature>
<dbReference type="InterPro" id="IPR001626">
    <property type="entry name" value="ABC_TroCD"/>
</dbReference>
<dbReference type="Gene3D" id="1.10.3470.10">
    <property type="entry name" value="ABC transporter involved in vitamin B12 uptake, BtuC"/>
    <property type="match status" value="1"/>
</dbReference>